<evidence type="ECO:0000256" key="2">
    <source>
        <dbReference type="ARBA" id="ARBA00022801"/>
    </source>
</evidence>
<keyword evidence="2 4" id="KW-0378">Hydrolase</keyword>
<accession>A0A0R2JPW0</accession>
<dbReference type="PANTHER" id="PTHR11839:SF18">
    <property type="entry name" value="NUDIX HYDROLASE DOMAIN-CONTAINING PROTEIN"/>
    <property type="match status" value="1"/>
</dbReference>
<dbReference type="SUPFAM" id="SSF55811">
    <property type="entry name" value="Nudix"/>
    <property type="match status" value="1"/>
</dbReference>
<organism evidence="4 5">
    <name type="scientific">Weissella minor</name>
    <dbReference type="NCBI Taxonomy" id="1620"/>
    <lineage>
        <taxon>Bacteria</taxon>
        <taxon>Bacillati</taxon>
        <taxon>Bacillota</taxon>
        <taxon>Bacilli</taxon>
        <taxon>Lactobacillales</taxon>
        <taxon>Lactobacillaceae</taxon>
        <taxon>Weissella</taxon>
    </lineage>
</organism>
<feature type="domain" description="Nudix hydrolase" evidence="3">
    <location>
        <begin position="41"/>
        <end position="173"/>
    </location>
</feature>
<dbReference type="PATRIC" id="fig|1620.3.peg.819"/>
<dbReference type="Pfam" id="PF00293">
    <property type="entry name" value="NUDIX"/>
    <property type="match status" value="1"/>
</dbReference>
<comment type="cofactor">
    <cofactor evidence="1">
        <name>Mg(2+)</name>
        <dbReference type="ChEBI" id="CHEBI:18420"/>
    </cofactor>
</comment>
<dbReference type="GO" id="GO:0016787">
    <property type="term" value="F:hydrolase activity"/>
    <property type="evidence" value="ECO:0007669"/>
    <property type="project" value="UniProtKB-KW"/>
</dbReference>
<dbReference type="GO" id="GO:0019693">
    <property type="term" value="P:ribose phosphate metabolic process"/>
    <property type="evidence" value="ECO:0007669"/>
    <property type="project" value="TreeGrafter"/>
</dbReference>
<proteinExistence type="predicted"/>
<dbReference type="GO" id="GO:0006753">
    <property type="term" value="P:nucleoside phosphate metabolic process"/>
    <property type="evidence" value="ECO:0007669"/>
    <property type="project" value="TreeGrafter"/>
</dbReference>
<dbReference type="PANTHER" id="PTHR11839">
    <property type="entry name" value="UDP/ADP-SUGAR PYROPHOSPHATASE"/>
    <property type="match status" value="1"/>
</dbReference>
<keyword evidence="5" id="KW-1185">Reference proteome</keyword>
<dbReference type="GO" id="GO:0005829">
    <property type="term" value="C:cytosol"/>
    <property type="evidence" value="ECO:0007669"/>
    <property type="project" value="TreeGrafter"/>
</dbReference>
<reference evidence="4 5" key="1">
    <citation type="journal article" date="2015" name="Genome Announc.">
        <title>Expanding the biotechnology potential of lactobacilli through comparative genomics of 213 strains and associated genera.</title>
        <authorList>
            <person name="Sun Z."/>
            <person name="Harris H.M."/>
            <person name="McCann A."/>
            <person name="Guo C."/>
            <person name="Argimon S."/>
            <person name="Zhang W."/>
            <person name="Yang X."/>
            <person name="Jeffery I.B."/>
            <person name="Cooney J.C."/>
            <person name="Kagawa T.F."/>
            <person name="Liu W."/>
            <person name="Song Y."/>
            <person name="Salvetti E."/>
            <person name="Wrobel A."/>
            <person name="Rasinkangas P."/>
            <person name="Parkhill J."/>
            <person name="Rea M.C."/>
            <person name="O'Sullivan O."/>
            <person name="Ritari J."/>
            <person name="Douillard F.P."/>
            <person name="Paul Ross R."/>
            <person name="Yang R."/>
            <person name="Briner A.E."/>
            <person name="Felis G.E."/>
            <person name="de Vos W.M."/>
            <person name="Barrangou R."/>
            <person name="Klaenhammer T.R."/>
            <person name="Caufield P.W."/>
            <person name="Cui Y."/>
            <person name="Zhang H."/>
            <person name="O'Toole P.W."/>
        </authorList>
    </citation>
    <scope>NUCLEOTIDE SEQUENCE [LARGE SCALE GENOMIC DNA]</scope>
    <source>
        <strain evidence="4 5">DSM 20014</strain>
    </source>
</reference>
<evidence type="ECO:0000256" key="1">
    <source>
        <dbReference type="ARBA" id="ARBA00001946"/>
    </source>
</evidence>
<dbReference type="RefSeq" id="WP_057788374.1">
    <property type="nucleotide sequence ID" value="NZ_JQCD01000030.1"/>
</dbReference>
<dbReference type="EMBL" id="JQCD01000030">
    <property type="protein sequence ID" value="KRN76228.1"/>
    <property type="molecule type" value="Genomic_DNA"/>
</dbReference>
<dbReference type="InterPro" id="IPR000086">
    <property type="entry name" value="NUDIX_hydrolase_dom"/>
</dbReference>
<dbReference type="AlphaFoldDB" id="A0A0R2JPW0"/>
<gene>
    <name evidence="4" type="ORF">IV67_GL000804</name>
</gene>
<protein>
    <submittedName>
        <fullName evidence="4">NUDIX family hydrolase</fullName>
    </submittedName>
</protein>
<dbReference type="OrthoDB" id="9806150at2"/>
<dbReference type="CDD" id="cd03424">
    <property type="entry name" value="NUDIX_ADPRase_Nudt5_UGPPase_Nudt14"/>
    <property type="match status" value="1"/>
</dbReference>
<evidence type="ECO:0000313" key="4">
    <source>
        <dbReference type="EMBL" id="KRN76228.1"/>
    </source>
</evidence>
<dbReference type="STRING" id="1620.IV67_GL000804"/>
<dbReference type="Proteomes" id="UP000051673">
    <property type="component" value="Unassembled WGS sequence"/>
</dbReference>
<sequence>MDEAYQEKVITEDEKYDGHIVRVTEQTVELPDGRQAKRDIVYHSGAVAILALTNDNKMILEAQWRAPIQQMTLEIPAGKVDGRDQNYLDTARRELNEETRMQAGHLEKIAGFYTSVGFSDEYMELYLATDLSPVDEELPQDDDEAIALKMYSFEEMTDLFQAGQLNDAKTLMAYFYWQTQQTK</sequence>
<comment type="caution">
    <text evidence="4">The sequence shown here is derived from an EMBL/GenBank/DDBJ whole genome shotgun (WGS) entry which is preliminary data.</text>
</comment>
<evidence type="ECO:0000313" key="5">
    <source>
        <dbReference type="Proteomes" id="UP000051673"/>
    </source>
</evidence>
<evidence type="ECO:0000259" key="3">
    <source>
        <dbReference type="PROSITE" id="PS51462"/>
    </source>
</evidence>
<dbReference type="InterPro" id="IPR015797">
    <property type="entry name" value="NUDIX_hydrolase-like_dom_sf"/>
</dbReference>
<name>A0A0R2JPW0_9LACO</name>
<dbReference type="Gene3D" id="3.90.79.10">
    <property type="entry name" value="Nucleoside Triphosphate Pyrophosphohydrolase"/>
    <property type="match status" value="1"/>
</dbReference>
<dbReference type="PROSITE" id="PS51462">
    <property type="entry name" value="NUDIX"/>
    <property type="match status" value="1"/>
</dbReference>